<dbReference type="PANTHER" id="PTHR24390">
    <property type="entry name" value="ZINC FINGER PROTEIN"/>
    <property type="match status" value="1"/>
</dbReference>
<dbReference type="PANTHER" id="PTHR24390:SF259">
    <property type="entry name" value="ZINC FINGER PROTEIN 438-RELATED"/>
    <property type="match status" value="1"/>
</dbReference>
<evidence type="ECO:0000256" key="2">
    <source>
        <dbReference type="ARBA" id="ARBA00006991"/>
    </source>
</evidence>
<reference evidence="15" key="1">
    <citation type="submission" date="2025-08" db="UniProtKB">
        <authorList>
            <consortium name="RefSeq"/>
        </authorList>
    </citation>
    <scope>IDENTIFICATION</scope>
</reference>
<dbReference type="FunFam" id="3.30.160.60:FF:000325">
    <property type="entry name" value="ZFP90 zinc finger protein"/>
    <property type="match status" value="1"/>
</dbReference>
<evidence type="ECO:0000256" key="10">
    <source>
        <dbReference type="ARBA" id="ARBA00023242"/>
    </source>
</evidence>
<feature type="compositionally biased region" description="Low complexity" evidence="12">
    <location>
        <begin position="483"/>
        <end position="496"/>
    </location>
</feature>
<evidence type="ECO:0000256" key="3">
    <source>
        <dbReference type="ARBA" id="ARBA00022723"/>
    </source>
</evidence>
<keyword evidence="10" id="KW-0539">Nucleus</keyword>
<dbReference type="SUPFAM" id="SSF57667">
    <property type="entry name" value="beta-beta-alpha zinc fingers"/>
    <property type="match status" value="4"/>
</dbReference>
<feature type="compositionally biased region" description="Polar residues" evidence="12">
    <location>
        <begin position="464"/>
        <end position="473"/>
    </location>
</feature>
<evidence type="ECO:0000256" key="5">
    <source>
        <dbReference type="ARBA" id="ARBA00022771"/>
    </source>
</evidence>
<proteinExistence type="inferred from homology"/>
<feature type="region of interest" description="Disordered" evidence="12">
    <location>
        <begin position="620"/>
        <end position="695"/>
    </location>
</feature>
<dbReference type="AlphaFoldDB" id="A0A6P3WPP6"/>
<keyword evidence="8" id="KW-0238">DNA-binding</keyword>
<dbReference type="FunFam" id="3.30.160.60:FF:000065">
    <property type="entry name" value="B-cell CLL/lymphoma 6, member B"/>
    <property type="match status" value="1"/>
</dbReference>
<feature type="compositionally biased region" description="Basic and acidic residues" evidence="12">
    <location>
        <begin position="649"/>
        <end position="664"/>
    </location>
</feature>
<dbReference type="FunFam" id="3.30.160.60:FF:000086">
    <property type="entry name" value="transcription factor E4F1 isoform X1"/>
    <property type="match status" value="1"/>
</dbReference>
<gene>
    <name evidence="15" type="primary">LOC106740985</name>
</gene>
<feature type="region of interest" description="Disordered" evidence="12">
    <location>
        <begin position="459"/>
        <end position="496"/>
    </location>
</feature>
<dbReference type="InterPro" id="IPR036236">
    <property type="entry name" value="Znf_C2H2_sf"/>
</dbReference>
<protein>
    <submittedName>
        <fullName evidence="15">Zinc finger protein 665-like</fullName>
    </submittedName>
</protein>
<dbReference type="GO" id="GO:0000978">
    <property type="term" value="F:RNA polymerase II cis-regulatory region sequence-specific DNA binding"/>
    <property type="evidence" value="ECO:0007669"/>
    <property type="project" value="TreeGrafter"/>
</dbReference>
<evidence type="ECO:0000256" key="6">
    <source>
        <dbReference type="ARBA" id="ARBA00022833"/>
    </source>
</evidence>
<comment type="subcellular location">
    <subcellularLocation>
        <location evidence="1">Nucleus</location>
    </subcellularLocation>
</comment>
<feature type="domain" description="C2H2-type" evidence="13">
    <location>
        <begin position="416"/>
        <end position="443"/>
    </location>
</feature>
<dbReference type="FunFam" id="3.30.160.60:FF:000100">
    <property type="entry name" value="Zinc finger 45-like"/>
    <property type="match status" value="1"/>
</dbReference>
<keyword evidence="9" id="KW-0804">Transcription</keyword>
<feature type="compositionally biased region" description="Basic and acidic residues" evidence="12">
    <location>
        <begin position="624"/>
        <end position="640"/>
    </location>
</feature>
<evidence type="ECO:0000256" key="9">
    <source>
        <dbReference type="ARBA" id="ARBA00023163"/>
    </source>
</evidence>
<dbReference type="GO" id="GO:0005634">
    <property type="term" value="C:nucleus"/>
    <property type="evidence" value="ECO:0007669"/>
    <property type="project" value="UniProtKB-SubCell"/>
</dbReference>
<dbReference type="FunFam" id="3.30.160.60:FF:000744">
    <property type="entry name" value="zinc finger E-box-binding homeobox 1"/>
    <property type="match status" value="1"/>
</dbReference>
<dbReference type="GO" id="GO:0003700">
    <property type="term" value="F:DNA-binding transcription factor activity"/>
    <property type="evidence" value="ECO:0007669"/>
    <property type="project" value="TreeGrafter"/>
</dbReference>
<feature type="domain" description="C2H2-type" evidence="13">
    <location>
        <begin position="388"/>
        <end position="415"/>
    </location>
</feature>
<dbReference type="GO" id="GO:0008270">
    <property type="term" value="F:zinc ion binding"/>
    <property type="evidence" value="ECO:0007669"/>
    <property type="project" value="UniProtKB-KW"/>
</dbReference>
<feature type="domain" description="C2H2-type" evidence="13">
    <location>
        <begin position="276"/>
        <end position="303"/>
    </location>
</feature>
<dbReference type="KEGG" id="dqu:106740985"/>
<evidence type="ECO:0000256" key="11">
    <source>
        <dbReference type="PROSITE-ProRule" id="PRU00042"/>
    </source>
</evidence>
<dbReference type="SMART" id="SM00355">
    <property type="entry name" value="ZnF_C2H2"/>
    <property type="match status" value="8"/>
</dbReference>
<evidence type="ECO:0000256" key="1">
    <source>
        <dbReference type="ARBA" id="ARBA00004123"/>
    </source>
</evidence>
<evidence type="ECO:0000313" key="15">
    <source>
        <dbReference type="RefSeq" id="XP_014468018.1"/>
    </source>
</evidence>
<accession>A0A6P3WPP6</accession>
<name>A0A6P3WPP6_DINQU</name>
<evidence type="ECO:0000256" key="12">
    <source>
        <dbReference type="SAM" id="MobiDB-lite"/>
    </source>
</evidence>
<dbReference type="Gene3D" id="3.30.160.60">
    <property type="entry name" value="Classic Zinc Finger"/>
    <property type="match status" value="7"/>
</dbReference>
<feature type="region of interest" description="Disordered" evidence="12">
    <location>
        <begin position="183"/>
        <end position="208"/>
    </location>
</feature>
<keyword evidence="6" id="KW-0862">Zinc</keyword>
<keyword evidence="5 11" id="KW-0863">Zinc-finger</keyword>
<dbReference type="RefSeq" id="XP_014468018.1">
    <property type="nucleotide sequence ID" value="XM_014612532.1"/>
</dbReference>
<dbReference type="GeneID" id="106740985"/>
<feature type="domain" description="C2H2-type" evidence="13">
    <location>
        <begin position="332"/>
        <end position="359"/>
    </location>
</feature>
<feature type="domain" description="C2H2-type" evidence="13">
    <location>
        <begin position="248"/>
        <end position="275"/>
    </location>
</feature>
<dbReference type="OrthoDB" id="6077919at2759"/>
<keyword evidence="7" id="KW-0805">Transcription regulation</keyword>
<dbReference type="GO" id="GO:0006357">
    <property type="term" value="P:regulation of transcription by RNA polymerase II"/>
    <property type="evidence" value="ECO:0007669"/>
    <property type="project" value="TreeGrafter"/>
</dbReference>
<keyword evidence="14" id="KW-1185">Reference proteome</keyword>
<dbReference type="Pfam" id="PF00096">
    <property type="entry name" value="zf-C2H2"/>
    <property type="match status" value="7"/>
</dbReference>
<feature type="compositionally biased region" description="Basic and acidic residues" evidence="12">
    <location>
        <begin position="196"/>
        <end position="208"/>
    </location>
</feature>
<dbReference type="InterPro" id="IPR013087">
    <property type="entry name" value="Znf_C2H2_type"/>
</dbReference>
<keyword evidence="4" id="KW-0677">Repeat</keyword>
<dbReference type="FunFam" id="3.30.160.60:FF:001442">
    <property type="entry name" value="zinc finger protein 696"/>
    <property type="match status" value="1"/>
</dbReference>
<feature type="domain" description="C2H2-type" evidence="13">
    <location>
        <begin position="304"/>
        <end position="331"/>
    </location>
</feature>
<feature type="domain" description="C2H2-type" evidence="13">
    <location>
        <begin position="360"/>
        <end position="387"/>
    </location>
</feature>
<evidence type="ECO:0000256" key="8">
    <source>
        <dbReference type="ARBA" id="ARBA00023125"/>
    </source>
</evidence>
<evidence type="ECO:0000256" key="7">
    <source>
        <dbReference type="ARBA" id="ARBA00023015"/>
    </source>
</evidence>
<dbReference type="PROSITE" id="PS00028">
    <property type="entry name" value="ZINC_FINGER_C2H2_1"/>
    <property type="match status" value="7"/>
</dbReference>
<feature type="compositionally biased region" description="Low complexity" evidence="12">
    <location>
        <begin position="679"/>
        <end position="692"/>
    </location>
</feature>
<evidence type="ECO:0000259" key="13">
    <source>
        <dbReference type="PROSITE" id="PS50157"/>
    </source>
</evidence>
<comment type="similarity">
    <text evidence="2">Belongs to the krueppel C2H2-type zinc-finger protein family.</text>
</comment>
<sequence>MIFFKDFKECTIMSQECPNCGQLTNASYSRLVKDSCGHTKCRMCLLYEEHGCKTCQAECCTQNSQDYREACSTSRDPGDTNKTSNEETVLPLELVINKGTKFKKNHYDLISTNRRPLDLHHEEVTFNNNEGAYEFTTSDTISNNDSSKLYIPKIEPSDMVLNIEAHLRNGNDRNDSASLQNLHDSQTEERFDEEMAEKSKNPKGRDRSHITIVSSNPERYKCNVCGKVFRNKKGKCYHDACVTGVRPYQCTFCDRSFVKRSHFEYHERVHRGYRPHKCTLCEKAFPQRNKLNRHMLIHSKEKQFVCSICNKRYSKRDDLKNHLNEHNATTIYTCKFCDKPFRILSNLKRHMRTHTSERPHTCDQCSKSFKDKSMLIRHKRTHGKERPFSCAHCNRVFLSKSELRRHLVVHSDEKPFFCEYCQTQFRRKDNLNRHIRHHHSEDSSCGEANNKVPPAVVKADRSCSVKSSNQLARQKQKSRKIQPKSPVSKVAASSVANSHQINSRLDSMGNITPVIRTTAEVSNAVSVINGPISARRLDERTCKRMFTYMEPIPIAEAAVLNCRIEEKLYPQSASSHNYFVHNYLKDGNSKVNSYPNNDNELRDNAATIISCPTMSQEEAATGICEEKRHQDTVKTRKANESARIGDGNSRSKEYPDAASPRDEQSNCVSTIKKHTVQQSDGDTADSSASGNSVTTNHCVTLPKDFQDNAKKKHIHWRRRTAETLKPCNR</sequence>
<feature type="domain" description="C2H2-type" evidence="13">
    <location>
        <begin position="220"/>
        <end position="247"/>
    </location>
</feature>
<keyword evidence="3" id="KW-0479">Metal-binding</keyword>
<dbReference type="PROSITE" id="PS50157">
    <property type="entry name" value="ZINC_FINGER_C2H2_2"/>
    <property type="match status" value="8"/>
</dbReference>
<organism evidence="14 15">
    <name type="scientific">Dinoponera quadriceps</name>
    <name type="common">South American ant</name>
    <dbReference type="NCBI Taxonomy" id="609295"/>
    <lineage>
        <taxon>Eukaryota</taxon>
        <taxon>Metazoa</taxon>
        <taxon>Ecdysozoa</taxon>
        <taxon>Arthropoda</taxon>
        <taxon>Hexapoda</taxon>
        <taxon>Insecta</taxon>
        <taxon>Pterygota</taxon>
        <taxon>Neoptera</taxon>
        <taxon>Endopterygota</taxon>
        <taxon>Hymenoptera</taxon>
        <taxon>Apocrita</taxon>
        <taxon>Aculeata</taxon>
        <taxon>Formicoidea</taxon>
        <taxon>Formicidae</taxon>
        <taxon>Ponerinae</taxon>
        <taxon>Ponerini</taxon>
        <taxon>Dinoponera</taxon>
    </lineage>
</organism>
<dbReference type="Proteomes" id="UP000515204">
    <property type="component" value="Unplaced"/>
</dbReference>
<evidence type="ECO:0000256" key="4">
    <source>
        <dbReference type="ARBA" id="ARBA00022737"/>
    </source>
</evidence>
<evidence type="ECO:0000313" key="14">
    <source>
        <dbReference type="Proteomes" id="UP000515204"/>
    </source>
</evidence>